<reference evidence="2 3" key="1">
    <citation type="submission" date="2019-04" db="EMBL/GenBank/DDBJ databases">
        <title>Chromosome genome assembly for Takifugu flavidus.</title>
        <authorList>
            <person name="Xiao S."/>
        </authorList>
    </citation>
    <scope>NUCLEOTIDE SEQUENCE [LARGE SCALE GENOMIC DNA]</scope>
    <source>
        <strain evidence="2">HTHZ2018</strain>
        <tissue evidence="2">Muscle</tissue>
    </source>
</reference>
<evidence type="ECO:0000313" key="2">
    <source>
        <dbReference type="EMBL" id="TWW80827.1"/>
    </source>
</evidence>
<accession>A0A5C6PR55</accession>
<evidence type="ECO:0000256" key="1">
    <source>
        <dbReference type="SAM" id="MobiDB-lite"/>
    </source>
</evidence>
<dbReference type="Proteomes" id="UP000324091">
    <property type="component" value="Chromosome 1"/>
</dbReference>
<organism evidence="2 3">
    <name type="scientific">Takifugu flavidus</name>
    <name type="common">sansaifugu</name>
    <dbReference type="NCBI Taxonomy" id="433684"/>
    <lineage>
        <taxon>Eukaryota</taxon>
        <taxon>Metazoa</taxon>
        <taxon>Chordata</taxon>
        <taxon>Craniata</taxon>
        <taxon>Vertebrata</taxon>
        <taxon>Euteleostomi</taxon>
        <taxon>Actinopterygii</taxon>
        <taxon>Neopterygii</taxon>
        <taxon>Teleostei</taxon>
        <taxon>Neoteleostei</taxon>
        <taxon>Acanthomorphata</taxon>
        <taxon>Eupercaria</taxon>
        <taxon>Tetraodontiformes</taxon>
        <taxon>Tetradontoidea</taxon>
        <taxon>Tetraodontidae</taxon>
        <taxon>Takifugu</taxon>
    </lineage>
</organism>
<gene>
    <name evidence="2" type="ORF">D4764_01G0006420</name>
</gene>
<comment type="caution">
    <text evidence="2">The sequence shown here is derived from an EMBL/GenBank/DDBJ whole genome shotgun (WGS) entry which is preliminary data.</text>
</comment>
<protein>
    <submittedName>
        <fullName evidence="2">Uncharacterized protein</fullName>
    </submittedName>
</protein>
<dbReference type="AlphaFoldDB" id="A0A5C6PR55"/>
<proteinExistence type="predicted"/>
<sequence>MAVLSSGVRQVTAGAPASPSTARPFLKSTSRLEEMMERIWDPGGGWIQRNLRDRERQRSPETAATGAFRIAHPDMVPHVALMGLLGTGEAKPGQGAAAGGGEDWNVRTELGSVSVGGMGHFRRDLPLLTEL</sequence>
<feature type="region of interest" description="Disordered" evidence="1">
    <location>
        <begin position="1"/>
        <end position="23"/>
    </location>
</feature>
<dbReference type="EMBL" id="RHFK02000001">
    <property type="protein sequence ID" value="TWW80827.1"/>
    <property type="molecule type" value="Genomic_DNA"/>
</dbReference>
<keyword evidence="3" id="KW-1185">Reference proteome</keyword>
<name>A0A5C6PR55_9TELE</name>
<evidence type="ECO:0000313" key="3">
    <source>
        <dbReference type="Proteomes" id="UP000324091"/>
    </source>
</evidence>